<dbReference type="CDD" id="cd00038">
    <property type="entry name" value="CAP_ED"/>
    <property type="match status" value="1"/>
</dbReference>
<dbReference type="InterPro" id="IPR014710">
    <property type="entry name" value="RmlC-like_jellyroll"/>
</dbReference>
<feature type="domain" description="Cyclic nucleotide-binding" evidence="1">
    <location>
        <begin position="12"/>
        <end position="114"/>
    </location>
</feature>
<dbReference type="PROSITE" id="PS50042">
    <property type="entry name" value="CNMP_BINDING_3"/>
    <property type="match status" value="1"/>
</dbReference>
<dbReference type="PANTHER" id="PTHR23011:SF28">
    <property type="entry name" value="CYCLIC NUCLEOTIDE-BINDING DOMAIN CONTAINING PROTEIN"/>
    <property type="match status" value="1"/>
</dbReference>
<dbReference type="SUPFAM" id="SSF51206">
    <property type="entry name" value="cAMP-binding domain-like"/>
    <property type="match status" value="1"/>
</dbReference>
<dbReference type="Gene3D" id="2.60.120.10">
    <property type="entry name" value="Jelly Rolls"/>
    <property type="match status" value="1"/>
</dbReference>
<comment type="caution">
    <text evidence="2">The sequence shown here is derived from an EMBL/GenBank/DDBJ whole genome shotgun (WGS) entry which is preliminary data.</text>
</comment>
<dbReference type="PANTHER" id="PTHR23011">
    <property type="entry name" value="CYCLIC NUCLEOTIDE-BINDING DOMAIN CONTAINING PROTEIN"/>
    <property type="match status" value="1"/>
</dbReference>
<reference evidence="2 3" key="1">
    <citation type="submission" date="2020-08" db="EMBL/GenBank/DDBJ databases">
        <title>Genomic Encyclopedia of Type Strains, Phase IV (KMG-IV): sequencing the most valuable type-strain genomes for metagenomic binning, comparative biology and taxonomic classification.</title>
        <authorList>
            <person name="Goeker M."/>
        </authorList>
    </citation>
    <scope>NUCLEOTIDE SEQUENCE [LARGE SCALE GENOMIC DNA]</scope>
    <source>
        <strain evidence="2 3">DSM 25966</strain>
    </source>
</reference>
<dbReference type="SMART" id="SM00100">
    <property type="entry name" value="cNMP"/>
    <property type="match status" value="1"/>
</dbReference>
<protein>
    <submittedName>
        <fullName evidence="2">CRP-like cAMP-binding protein</fullName>
    </submittedName>
</protein>
<evidence type="ECO:0000259" key="1">
    <source>
        <dbReference type="PROSITE" id="PS50042"/>
    </source>
</evidence>
<dbReference type="Proteomes" id="UP000553963">
    <property type="component" value="Unassembled WGS sequence"/>
</dbReference>
<name>A0A840AJU2_9HYPH</name>
<dbReference type="EMBL" id="JACIDS010000001">
    <property type="protein sequence ID" value="MBB3929414.1"/>
    <property type="molecule type" value="Genomic_DNA"/>
</dbReference>
<gene>
    <name evidence="2" type="ORF">GGR25_000433</name>
</gene>
<dbReference type="InterPro" id="IPR000595">
    <property type="entry name" value="cNMP-bd_dom"/>
</dbReference>
<keyword evidence="3" id="KW-1185">Reference proteome</keyword>
<accession>A0A840AJU2</accession>
<dbReference type="InterPro" id="IPR018488">
    <property type="entry name" value="cNMP-bd_CS"/>
</dbReference>
<organism evidence="2 3">
    <name type="scientific">Kaistia hirudinis</name>
    <dbReference type="NCBI Taxonomy" id="1293440"/>
    <lineage>
        <taxon>Bacteria</taxon>
        <taxon>Pseudomonadati</taxon>
        <taxon>Pseudomonadota</taxon>
        <taxon>Alphaproteobacteria</taxon>
        <taxon>Hyphomicrobiales</taxon>
        <taxon>Kaistiaceae</taxon>
        <taxon>Kaistia</taxon>
    </lineage>
</organism>
<dbReference type="PROSITE" id="PS00889">
    <property type="entry name" value="CNMP_BINDING_2"/>
    <property type="match status" value="1"/>
</dbReference>
<dbReference type="Pfam" id="PF00027">
    <property type="entry name" value="cNMP_binding"/>
    <property type="match status" value="1"/>
</dbReference>
<dbReference type="AlphaFoldDB" id="A0A840AJU2"/>
<proteinExistence type="predicted"/>
<evidence type="ECO:0000313" key="3">
    <source>
        <dbReference type="Proteomes" id="UP000553963"/>
    </source>
</evidence>
<sequence>MTIAATLEKLTLFEGFSPADIETLANRAHIRSFPAGDALIRQGDLDACMFVLLSGKARVTFHAPGGSREVAVVGKGDIVGEISVLTGSARTATVTAIEPVSAIEIDKPAFSDAIAGRKPLLEHIASIVEQRRAELAHVRQEAEHAEATSSGSFLERLTRLFS</sequence>
<evidence type="ECO:0000313" key="2">
    <source>
        <dbReference type="EMBL" id="MBB3929414.1"/>
    </source>
</evidence>
<dbReference type="InterPro" id="IPR018490">
    <property type="entry name" value="cNMP-bd_dom_sf"/>
</dbReference>
<dbReference type="RefSeq" id="WP_183397076.1">
    <property type="nucleotide sequence ID" value="NZ_JACIDS010000001.1"/>
</dbReference>